<dbReference type="AlphaFoldDB" id="A0A225DLX3"/>
<name>A0A225DLX3_9BACT</name>
<evidence type="ECO:0000313" key="3">
    <source>
        <dbReference type="Proteomes" id="UP000214646"/>
    </source>
</evidence>
<dbReference type="OrthoDB" id="9785257at2"/>
<dbReference type="Gene3D" id="3.40.50.720">
    <property type="entry name" value="NAD(P)-binding Rossmann-like Domain"/>
    <property type="match status" value="1"/>
</dbReference>
<dbReference type="RefSeq" id="WP_143393672.1">
    <property type="nucleotide sequence ID" value="NZ_NIDE01000014.1"/>
</dbReference>
<comment type="caution">
    <text evidence="2">The sequence shown here is derived from an EMBL/GenBank/DDBJ whole genome shotgun (WGS) entry which is preliminary data.</text>
</comment>
<organism evidence="2 3">
    <name type="scientific">Fimbriiglobus ruber</name>
    <dbReference type="NCBI Taxonomy" id="1908690"/>
    <lineage>
        <taxon>Bacteria</taxon>
        <taxon>Pseudomonadati</taxon>
        <taxon>Planctomycetota</taxon>
        <taxon>Planctomycetia</taxon>
        <taxon>Gemmatales</taxon>
        <taxon>Gemmataceae</taxon>
        <taxon>Fimbriiglobus</taxon>
    </lineage>
</organism>
<proteinExistence type="predicted"/>
<reference evidence="3" key="1">
    <citation type="submission" date="2017-06" db="EMBL/GenBank/DDBJ databases">
        <title>Genome analysis of Fimbriiglobus ruber SP5, the first member of the order Planctomycetales with confirmed chitinolytic capability.</title>
        <authorList>
            <person name="Ravin N.V."/>
            <person name="Rakitin A.L."/>
            <person name="Ivanova A.A."/>
            <person name="Beletsky A.V."/>
            <person name="Kulichevskaya I.S."/>
            <person name="Mardanov A.V."/>
            <person name="Dedysh S.N."/>
        </authorList>
    </citation>
    <scope>NUCLEOTIDE SEQUENCE [LARGE SCALE GENOMIC DNA]</scope>
    <source>
        <strain evidence="3">SP5</strain>
    </source>
</reference>
<protein>
    <submittedName>
        <fullName evidence="2">Putative oxidoreductase</fullName>
    </submittedName>
</protein>
<sequence length="438" mass="47626">MLRPIRLMTLAPGHFHAALVQQQMLPGVHPRAYIYAPLGDDLFEHLARVAGFNGRATDPTGWELDVRAGANYFARFLQEQPGNAVVIAGRNAAKIELILAAVRSGLHVLADKPWVIDPADFPKLAEVFHEADTREVVAWDVMTERFEATSLLQRALARDPDVFGTAVPGTPDAPGLELESVHYLKKTVAGAPLRRPVWWFNEAVAGHALADVGTHLADLAMWLLFPDQSIDYRRDISVLGATAWPLLLDRGQFSALTGRADFPPELAGAVANGSLKYHGNGTVTYTLRGVHVRLTTLWEYEREGSAGGPGQTDTHEAVARGSLASVAVRPVPVEGSGSRPELFVTPTDPADHTKVAAAVARRCRTDCRGAIVTDGGDHTRVTIPDALRPGHEAHFASVLKDFVRYFYAPRQIPAWERGNLLAKYYVTTQAVALARLGG</sequence>
<dbReference type="SUPFAM" id="SSF51735">
    <property type="entry name" value="NAD(P)-binding Rossmann-fold domains"/>
    <property type="match status" value="1"/>
</dbReference>
<dbReference type="Proteomes" id="UP000214646">
    <property type="component" value="Unassembled WGS sequence"/>
</dbReference>
<feature type="domain" description="Putative oxidoreductase C-terminal" evidence="1">
    <location>
        <begin position="152"/>
        <end position="434"/>
    </location>
</feature>
<dbReference type="InterPro" id="IPR032459">
    <property type="entry name" value="Oxidoreduct_C"/>
</dbReference>
<gene>
    <name evidence="2" type="ORF">FRUB_07329</name>
</gene>
<accession>A0A225DLX3</accession>
<evidence type="ECO:0000313" key="2">
    <source>
        <dbReference type="EMBL" id="OWK38209.1"/>
    </source>
</evidence>
<dbReference type="InterPro" id="IPR036291">
    <property type="entry name" value="NAD(P)-bd_dom_sf"/>
</dbReference>
<dbReference type="EMBL" id="NIDE01000014">
    <property type="protein sequence ID" value="OWK38209.1"/>
    <property type="molecule type" value="Genomic_DNA"/>
</dbReference>
<keyword evidence="3" id="KW-1185">Reference proteome</keyword>
<evidence type="ECO:0000259" key="1">
    <source>
        <dbReference type="Pfam" id="PF16490"/>
    </source>
</evidence>
<dbReference type="Pfam" id="PF16490">
    <property type="entry name" value="Oxidoreduct_C"/>
    <property type="match status" value="1"/>
</dbReference>